<evidence type="ECO:0000259" key="18">
    <source>
        <dbReference type="Pfam" id="PF16363"/>
    </source>
</evidence>
<evidence type="ECO:0000256" key="9">
    <source>
        <dbReference type="ARBA" id="ARBA00022968"/>
    </source>
</evidence>
<keyword evidence="10" id="KW-1133">Transmembrane helix</keyword>
<comment type="catalytic activity">
    <reaction evidence="17">
        <text>UDP-alpha-D-glucuronate + H(+) = UDP-alpha-D-xylose + CO2</text>
        <dbReference type="Rhea" id="RHEA:23916"/>
        <dbReference type="ChEBI" id="CHEBI:15378"/>
        <dbReference type="ChEBI" id="CHEBI:16526"/>
        <dbReference type="ChEBI" id="CHEBI:57632"/>
        <dbReference type="ChEBI" id="CHEBI:58052"/>
        <dbReference type="EC" id="4.1.1.35"/>
    </reaction>
    <physiologicalReaction direction="left-to-right" evidence="17">
        <dbReference type="Rhea" id="RHEA:23917"/>
    </physiologicalReaction>
</comment>
<evidence type="ECO:0000256" key="7">
    <source>
        <dbReference type="ARBA" id="ARBA00022692"/>
    </source>
</evidence>
<evidence type="ECO:0000256" key="10">
    <source>
        <dbReference type="ARBA" id="ARBA00022989"/>
    </source>
</evidence>
<dbReference type="SUPFAM" id="SSF51735">
    <property type="entry name" value="NAD(P)-binding Rossmann-fold domains"/>
    <property type="match status" value="1"/>
</dbReference>
<dbReference type="GO" id="GO:0048040">
    <property type="term" value="F:UDP-glucuronate decarboxylase activity"/>
    <property type="evidence" value="ECO:0007669"/>
    <property type="project" value="UniProtKB-EC"/>
</dbReference>
<comment type="cofactor">
    <cofactor evidence="1">
        <name>NAD(+)</name>
        <dbReference type="ChEBI" id="CHEBI:57540"/>
    </cofactor>
</comment>
<evidence type="ECO:0000256" key="17">
    <source>
        <dbReference type="ARBA" id="ARBA00049410"/>
    </source>
</evidence>
<keyword evidence="11" id="KW-0520">NAD</keyword>
<evidence type="ECO:0000256" key="2">
    <source>
        <dbReference type="ARBA" id="ARBA00004447"/>
    </source>
</evidence>
<keyword evidence="9" id="KW-0735">Signal-anchor</keyword>
<gene>
    <name evidence="19" type="ORF">NLU13_7223</name>
</gene>
<dbReference type="GO" id="GO:0042732">
    <property type="term" value="P:D-xylose metabolic process"/>
    <property type="evidence" value="ECO:0007669"/>
    <property type="project" value="InterPro"/>
</dbReference>
<evidence type="ECO:0000256" key="8">
    <source>
        <dbReference type="ARBA" id="ARBA00022793"/>
    </source>
</evidence>
<organism evidence="19 20">
    <name type="scientific">Sarocladium strictum</name>
    <name type="common">Black bundle disease fungus</name>
    <name type="synonym">Acremonium strictum</name>
    <dbReference type="NCBI Taxonomy" id="5046"/>
    <lineage>
        <taxon>Eukaryota</taxon>
        <taxon>Fungi</taxon>
        <taxon>Dikarya</taxon>
        <taxon>Ascomycota</taxon>
        <taxon>Pezizomycotina</taxon>
        <taxon>Sordariomycetes</taxon>
        <taxon>Hypocreomycetidae</taxon>
        <taxon>Hypocreales</taxon>
        <taxon>Sarocladiaceae</taxon>
        <taxon>Sarocladium</taxon>
    </lineage>
</organism>
<evidence type="ECO:0000256" key="1">
    <source>
        <dbReference type="ARBA" id="ARBA00001911"/>
    </source>
</evidence>
<feature type="domain" description="NAD(P)-binding" evidence="18">
    <location>
        <begin position="4"/>
        <end position="307"/>
    </location>
</feature>
<name>A0AA39GCE3_SARSR</name>
<dbReference type="InterPro" id="IPR044516">
    <property type="entry name" value="UXS-like"/>
</dbReference>
<evidence type="ECO:0000256" key="12">
    <source>
        <dbReference type="ARBA" id="ARBA00023034"/>
    </source>
</evidence>
<evidence type="ECO:0000256" key="13">
    <source>
        <dbReference type="ARBA" id="ARBA00023136"/>
    </source>
</evidence>
<dbReference type="GO" id="GO:0070403">
    <property type="term" value="F:NAD+ binding"/>
    <property type="evidence" value="ECO:0007669"/>
    <property type="project" value="InterPro"/>
</dbReference>
<dbReference type="PANTHER" id="PTHR43078">
    <property type="entry name" value="UDP-GLUCURONIC ACID DECARBOXYLASE-RELATED"/>
    <property type="match status" value="1"/>
</dbReference>
<keyword evidence="13" id="KW-0472">Membrane</keyword>
<keyword evidence="7" id="KW-0812">Transmembrane</keyword>
<comment type="pathway">
    <text evidence="3">Nucleotide-sugar biosynthesis; UDP-alpha-D-xylose biosynthesis; UDP-alpha-D-xylose from UDP-alpha-D-glucuronate: step 1/1.</text>
</comment>
<evidence type="ECO:0000256" key="3">
    <source>
        <dbReference type="ARBA" id="ARBA00005100"/>
    </source>
</evidence>
<accession>A0AA39GCE3</accession>
<evidence type="ECO:0000313" key="19">
    <source>
        <dbReference type="EMBL" id="KAK0384745.1"/>
    </source>
</evidence>
<comment type="caution">
    <text evidence="19">The sequence shown here is derived from an EMBL/GenBank/DDBJ whole genome shotgun (WGS) entry which is preliminary data.</text>
</comment>
<evidence type="ECO:0000256" key="4">
    <source>
        <dbReference type="ARBA" id="ARBA00007505"/>
    </source>
</evidence>
<keyword evidence="8" id="KW-0210">Decarboxylase</keyword>
<keyword evidence="14" id="KW-0325">Glycoprotein</keyword>
<dbReference type="EC" id="4.1.1.35" evidence="5"/>
<dbReference type="InterPro" id="IPR036291">
    <property type="entry name" value="NAD(P)-bd_dom_sf"/>
</dbReference>
<keyword evidence="12" id="KW-0333">Golgi apparatus</keyword>
<sequence>MAILVTGAAGFLGRHLVQFLLDRGQDVIAIDSLWTGSVDNLRAFEKHPKFKYIIGDVREPLPITEHLEEIYHLACPASPDQFETHATDILETCYTGTKNVLDLAVKNHARVLLASTSEVYGDPTVPVQAETYFGNVNCFGPRSCYNEGKRVAESLAYAYQAQHKLSIRVARIFNAYGPYMDVNDGRAVPNFIGAAMEGRDIKIFGDGTATRCFQYVSDCIDGLVKQMESEYTDPVNIGSDVEVGVGEIARMVTKVVAEKMGKKEVVRIEYLQKRKDDPSRRKPDITVARKELGWELKVSLEEGMSKTVDWFLETRDAAQGK</sequence>
<evidence type="ECO:0000256" key="6">
    <source>
        <dbReference type="ARBA" id="ARBA00018816"/>
    </source>
</evidence>
<evidence type="ECO:0000256" key="15">
    <source>
        <dbReference type="ARBA" id="ARBA00023239"/>
    </source>
</evidence>
<evidence type="ECO:0000256" key="11">
    <source>
        <dbReference type="ARBA" id="ARBA00023027"/>
    </source>
</evidence>
<dbReference type="Proteomes" id="UP001175261">
    <property type="component" value="Unassembled WGS sequence"/>
</dbReference>
<dbReference type="Gene3D" id="3.40.50.720">
    <property type="entry name" value="NAD(P)-binding Rossmann-like Domain"/>
    <property type="match status" value="1"/>
</dbReference>
<dbReference type="Pfam" id="PF16363">
    <property type="entry name" value="GDP_Man_Dehyd"/>
    <property type="match status" value="1"/>
</dbReference>
<evidence type="ECO:0000256" key="14">
    <source>
        <dbReference type="ARBA" id="ARBA00023180"/>
    </source>
</evidence>
<comment type="similarity">
    <text evidence="4">Belongs to the NAD(P)-dependent epimerase/dehydratase family. UDP-glucuronic acid decarboxylase subfamily.</text>
</comment>
<keyword evidence="20" id="KW-1185">Reference proteome</keyword>
<dbReference type="PANTHER" id="PTHR43078:SF6">
    <property type="entry name" value="UDP-GLUCURONIC ACID DECARBOXYLASE 1"/>
    <property type="match status" value="1"/>
</dbReference>
<proteinExistence type="inferred from homology"/>
<keyword evidence="15" id="KW-0456">Lyase</keyword>
<dbReference type="GO" id="GO:0032580">
    <property type="term" value="C:Golgi cisterna membrane"/>
    <property type="evidence" value="ECO:0007669"/>
    <property type="project" value="UniProtKB-SubCell"/>
</dbReference>
<evidence type="ECO:0000256" key="5">
    <source>
        <dbReference type="ARBA" id="ARBA00012290"/>
    </source>
</evidence>
<dbReference type="InterPro" id="IPR016040">
    <property type="entry name" value="NAD(P)-bd_dom"/>
</dbReference>
<dbReference type="AlphaFoldDB" id="A0AA39GCE3"/>
<reference evidence="19" key="1">
    <citation type="submission" date="2022-10" db="EMBL/GenBank/DDBJ databases">
        <title>Determination and structural analysis of whole genome sequence of Sarocladium strictum F4-1.</title>
        <authorList>
            <person name="Hu L."/>
            <person name="Jiang Y."/>
        </authorList>
    </citation>
    <scope>NUCLEOTIDE SEQUENCE</scope>
    <source>
        <strain evidence="19">F4-1</strain>
    </source>
</reference>
<dbReference type="FunFam" id="3.40.50.720:FF:000065">
    <property type="entry name" value="UDP-glucuronic acid decarboxylase 1"/>
    <property type="match status" value="1"/>
</dbReference>
<comment type="subcellular location">
    <subcellularLocation>
        <location evidence="2">Golgi apparatus</location>
        <location evidence="2">Golgi stack membrane</location>
        <topology evidence="2">Single-pass type II membrane protein</topology>
    </subcellularLocation>
</comment>
<evidence type="ECO:0000313" key="20">
    <source>
        <dbReference type="Proteomes" id="UP001175261"/>
    </source>
</evidence>
<protein>
    <recommendedName>
        <fullName evidence="6">UDP-glucuronic acid decarboxylase 1</fullName>
        <ecNumber evidence="5">4.1.1.35</ecNumber>
    </recommendedName>
    <alternativeName>
        <fullName evidence="16">UDP-glucuronate decarboxylase 1</fullName>
    </alternativeName>
</protein>
<dbReference type="EMBL" id="JAPDFR010000007">
    <property type="protein sequence ID" value="KAK0384745.1"/>
    <property type="molecule type" value="Genomic_DNA"/>
</dbReference>
<evidence type="ECO:0000256" key="16">
    <source>
        <dbReference type="ARBA" id="ARBA00031585"/>
    </source>
</evidence>